<gene>
    <name evidence="1" type="ORF">Tchar_01084</name>
</gene>
<evidence type="ECO:0000313" key="1">
    <source>
        <dbReference type="EMBL" id="TSE34893.1"/>
    </source>
</evidence>
<organism evidence="1 2">
    <name type="scientific">Tepidimonas charontis</name>
    <dbReference type="NCBI Taxonomy" id="2267262"/>
    <lineage>
        <taxon>Bacteria</taxon>
        <taxon>Pseudomonadati</taxon>
        <taxon>Pseudomonadota</taxon>
        <taxon>Betaproteobacteria</taxon>
        <taxon>Burkholderiales</taxon>
        <taxon>Tepidimonas</taxon>
    </lineage>
</organism>
<evidence type="ECO:0000313" key="2">
    <source>
        <dbReference type="Proteomes" id="UP000318294"/>
    </source>
</evidence>
<reference evidence="1 2" key="1">
    <citation type="submission" date="2019-07" db="EMBL/GenBank/DDBJ databases">
        <title>Tepidimonas charontis SPSP-6 draft genome.</title>
        <authorList>
            <person name="Da Costa M.S."/>
            <person name="Froufe H.J.C."/>
            <person name="Egas C."/>
            <person name="Albuquerque L."/>
        </authorList>
    </citation>
    <scope>NUCLEOTIDE SEQUENCE [LARGE SCALE GENOMIC DNA]</scope>
    <source>
        <strain evidence="1 2">SPSP-6</strain>
    </source>
</reference>
<name>A0A554XGD8_9BURK</name>
<dbReference type="Proteomes" id="UP000318294">
    <property type="component" value="Unassembled WGS sequence"/>
</dbReference>
<dbReference type="EMBL" id="VJON01000013">
    <property type="protein sequence ID" value="TSE34893.1"/>
    <property type="molecule type" value="Genomic_DNA"/>
</dbReference>
<dbReference type="AlphaFoldDB" id="A0A554XGD8"/>
<accession>A0A554XGD8</accession>
<sequence length="91" mass="9959">MAEELRDRSNPAVADPRPHLVTAVVMRREPVPGPMARWQPWRWVLADVVVVQRPDGSRLPYWPVAAGAPVALQADELGHTEGDLAPVSCSS</sequence>
<keyword evidence="2" id="KW-1185">Reference proteome</keyword>
<protein>
    <submittedName>
        <fullName evidence="1">Uncharacterized protein</fullName>
    </submittedName>
</protein>
<comment type="caution">
    <text evidence="1">The sequence shown here is derived from an EMBL/GenBank/DDBJ whole genome shotgun (WGS) entry which is preliminary data.</text>
</comment>
<proteinExistence type="predicted"/>